<keyword evidence="1" id="KW-0472">Membrane</keyword>
<protein>
    <submittedName>
        <fullName evidence="2">DUF4956 domain-containing protein</fullName>
    </submittedName>
</protein>
<keyword evidence="3" id="KW-1185">Reference proteome</keyword>
<evidence type="ECO:0000256" key="1">
    <source>
        <dbReference type="SAM" id="Phobius"/>
    </source>
</evidence>
<dbReference type="Pfam" id="PF16316">
    <property type="entry name" value="DUF4956"/>
    <property type="match status" value="1"/>
</dbReference>
<comment type="caution">
    <text evidence="2">The sequence shown here is derived from an EMBL/GenBank/DDBJ whole genome shotgun (WGS) entry which is preliminary data.</text>
</comment>
<accession>A0AA42DKX6</accession>
<gene>
    <name evidence="2" type="ORF">PBV87_05825</name>
</gene>
<evidence type="ECO:0000313" key="3">
    <source>
        <dbReference type="Proteomes" id="UP001169242"/>
    </source>
</evidence>
<dbReference type="Proteomes" id="UP001169242">
    <property type="component" value="Unassembled WGS sequence"/>
</dbReference>
<keyword evidence="1" id="KW-1133">Transmembrane helix</keyword>
<dbReference type="InterPro" id="IPR032531">
    <property type="entry name" value="DUF4956"/>
</dbReference>
<name>A0AA42DKX6_9FIRM</name>
<dbReference type="EMBL" id="JAQIFT010000021">
    <property type="protein sequence ID" value="MDA3731017.1"/>
    <property type="molecule type" value="Genomic_DNA"/>
</dbReference>
<feature type="transmembrane region" description="Helical" evidence="1">
    <location>
        <begin position="97"/>
        <end position="130"/>
    </location>
</feature>
<organism evidence="2 3">
    <name type="scientific">Holtiella tumoricola</name>
    <dbReference type="NCBI Taxonomy" id="3018743"/>
    <lineage>
        <taxon>Bacteria</taxon>
        <taxon>Bacillati</taxon>
        <taxon>Bacillota</taxon>
        <taxon>Clostridia</taxon>
        <taxon>Lachnospirales</taxon>
        <taxon>Cellulosilyticaceae</taxon>
        <taxon>Holtiella</taxon>
    </lineage>
</organism>
<reference evidence="2" key="1">
    <citation type="journal article" date="2023" name="Int. J. Syst. Evol. Microbiol.">
        <title>&lt;i&gt;Holtiella tumoricola&lt;/i&gt; gen. nov. sp. nov., isolated from a human clinical sample.</title>
        <authorList>
            <person name="Allen-Vercoe E."/>
            <person name="Daigneault M.C."/>
            <person name="Vancuren S.J."/>
            <person name="Cochrane K."/>
            <person name="O'Neal L.L."/>
            <person name="Sankaranarayanan K."/>
            <person name="Lawson P.A."/>
        </authorList>
    </citation>
    <scope>NUCLEOTIDE SEQUENCE</scope>
    <source>
        <strain evidence="2">CC70A</strain>
    </source>
</reference>
<dbReference type="RefSeq" id="WP_271011488.1">
    <property type="nucleotide sequence ID" value="NZ_JAQIFT010000021.1"/>
</dbReference>
<sequence>MFSSVINLLDGVGTVSIQTALFCTVISALLGFVIAGAYMLQGKYNKNFVVTIVLLPALVQSVIMLVNGNLGTSVAVMGAFSLVRFRSLPGSSREISTIFFAMVVGLATGMGFITYACMITLFISVGMVVLSKSNFGMAKNTTCSLKITIPENIDYTQIFDDIFEQYTKAYILNRVKTTNMGSMYELEYSIALKEEQSQKEFIDAIRCRNGNLTVMCGRPLTGVDEL</sequence>
<dbReference type="AlphaFoldDB" id="A0AA42DKX6"/>
<feature type="transmembrane region" description="Helical" evidence="1">
    <location>
        <begin position="15"/>
        <end position="40"/>
    </location>
</feature>
<keyword evidence="1" id="KW-0812">Transmembrane</keyword>
<feature type="transmembrane region" description="Helical" evidence="1">
    <location>
        <begin position="52"/>
        <end position="77"/>
    </location>
</feature>
<proteinExistence type="predicted"/>
<evidence type="ECO:0000313" key="2">
    <source>
        <dbReference type="EMBL" id="MDA3731017.1"/>
    </source>
</evidence>